<evidence type="ECO:0000259" key="2">
    <source>
        <dbReference type="PROSITE" id="PS50887"/>
    </source>
</evidence>
<reference evidence="3" key="2">
    <citation type="submission" date="2021-04" db="EMBL/GenBank/DDBJ databases">
        <authorList>
            <person name="Gilroy R."/>
        </authorList>
    </citation>
    <scope>NUCLEOTIDE SEQUENCE</scope>
    <source>
        <strain evidence="3">CHK191-13928</strain>
    </source>
</reference>
<sequence length="335" mass="38667">MADKGRLIQRGKMTLKKPVILSLFAGTSLLVPVMALLLYQSIYNSNIQSEIEHLESTMNQIQSFIQSEKFLELIPTEWHGIIHEYVSDLSVLSSASWKSFGMGLFVILAASGFILFFVYWILGHMVINDLKMINQKLTEEMLKNTKDSLTGLYNRNKVEDEAQEIFRKKTPQGMLILIDLDNFKKVNDEAGHIEGDRVLKTFGQILDRQFRATDTKARLGGDEFVILLQQELTTEVLQMKLNRFLDEVRLELKEYYKNYKLSVSIGVAVITQDIRSYTELYKSADAAMYVAKRSGKDRFYVNKDNNTCMRENCICCRAICDRRKTLFGEKRRCKT</sequence>
<dbReference type="Proteomes" id="UP000886721">
    <property type="component" value="Unassembled WGS sequence"/>
</dbReference>
<protein>
    <submittedName>
        <fullName evidence="3">GGDEF domain-containing protein</fullName>
    </submittedName>
</protein>
<reference evidence="3" key="1">
    <citation type="journal article" date="2021" name="PeerJ">
        <title>Extensive microbial diversity within the chicken gut microbiome revealed by metagenomics and culture.</title>
        <authorList>
            <person name="Gilroy R."/>
            <person name="Ravi A."/>
            <person name="Getino M."/>
            <person name="Pursley I."/>
            <person name="Horton D.L."/>
            <person name="Alikhan N.F."/>
            <person name="Baker D."/>
            <person name="Gharbi K."/>
            <person name="Hall N."/>
            <person name="Watson M."/>
            <person name="Adriaenssens E.M."/>
            <person name="Foster-Nyarko E."/>
            <person name="Jarju S."/>
            <person name="Secka A."/>
            <person name="Antonio M."/>
            <person name="Oren A."/>
            <person name="Chaudhuri R.R."/>
            <person name="La Ragione R."/>
            <person name="Hildebrand F."/>
            <person name="Pallen M.J."/>
        </authorList>
    </citation>
    <scope>NUCLEOTIDE SEQUENCE</scope>
    <source>
        <strain evidence="3">CHK191-13928</strain>
    </source>
</reference>
<name>A0A9D1WU19_9FIRM</name>
<dbReference type="InterPro" id="IPR000160">
    <property type="entry name" value="GGDEF_dom"/>
</dbReference>
<dbReference type="EMBL" id="DXEM01000005">
    <property type="protein sequence ID" value="HIX66810.1"/>
    <property type="molecule type" value="Genomic_DNA"/>
</dbReference>
<dbReference type="PROSITE" id="PS50887">
    <property type="entry name" value="GGDEF"/>
    <property type="match status" value="1"/>
</dbReference>
<dbReference type="AlphaFoldDB" id="A0A9D1WU19"/>
<dbReference type="SUPFAM" id="SSF55073">
    <property type="entry name" value="Nucleotide cyclase"/>
    <property type="match status" value="1"/>
</dbReference>
<dbReference type="NCBIfam" id="TIGR00254">
    <property type="entry name" value="GGDEF"/>
    <property type="match status" value="1"/>
</dbReference>
<dbReference type="GO" id="GO:1902201">
    <property type="term" value="P:negative regulation of bacterial-type flagellum-dependent cell motility"/>
    <property type="evidence" value="ECO:0007669"/>
    <property type="project" value="TreeGrafter"/>
</dbReference>
<dbReference type="GO" id="GO:0043709">
    <property type="term" value="P:cell adhesion involved in single-species biofilm formation"/>
    <property type="evidence" value="ECO:0007669"/>
    <property type="project" value="TreeGrafter"/>
</dbReference>
<dbReference type="PANTHER" id="PTHR45138:SF9">
    <property type="entry name" value="DIGUANYLATE CYCLASE DGCM-RELATED"/>
    <property type="match status" value="1"/>
</dbReference>
<dbReference type="InterPro" id="IPR043128">
    <property type="entry name" value="Rev_trsase/Diguanyl_cyclase"/>
</dbReference>
<dbReference type="InterPro" id="IPR029787">
    <property type="entry name" value="Nucleotide_cyclase"/>
</dbReference>
<dbReference type="CDD" id="cd01949">
    <property type="entry name" value="GGDEF"/>
    <property type="match status" value="1"/>
</dbReference>
<keyword evidence="1" id="KW-0812">Transmembrane</keyword>
<feature type="domain" description="GGDEF" evidence="2">
    <location>
        <begin position="171"/>
        <end position="304"/>
    </location>
</feature>
<organism evidence="3 4">
    <name type="scientific">Candidatus Anaerostipes excrementavium</name>
    <dbReference type="NCBI Taxonomy" id="2838463"/>
    <lineage>
        <taxon>Bacteria</taxon>
        <taxon>Bacillati</taxon>
        <taxon>Bacillota</taxon>
        <taxon>Clostridia</taxon>
        <taxon>Lachnospirales</taxon>
        <taxon>Lachnospiraceae</taxon>
        <taxon>Anaerostipes</taxon>
    </lineage>
</organism>
<dbReference type="GO" id="GO:0052621">
    <property type="term" value="F:diguanylate cyclase activity"/>
    <property type="evidence" value="ECO:0007669"/>
    <property type="project" value="TreeGrafter"/>
</dbReference>
<feature type="transmembrane region" description="Helical" evidence="1">
    <location>
        <begin position="100"/>
        <end position="122"/>
    </location>
</feature>
<evidence type="ECO:0000313" key="4">
    <source>
        <dbReference type="Proteomes" id="UP000886721"/>
    </source>
</evidence>
<dbReference type="GO" id="GO:0005886">
    <property type="term" value="C:plasma membrane"/>
    <property type="evidence" value="ECO:0007669"/>
    <property type="project" value="TreeGrafter"/>
</dbReference>
<accession>A0A9D1WU19</accession>
<evidence type="ECO:0000313" key="3">
    <source>
        <dbReference type="EMBL" id="HIX66810.1"/>
    </source>
</evidence>
<evidence type="ECO:0000256" key="1">
    <source>
        <dbReference type="SAM" id="Phobius"/>
    </source>
</evidence>
<dbReference type="InterPro" id="IPR050469">
    <property type="entry name" value="Diguanylate_Cyclase"/>
</dbReference>
<comment type="caution">
    <text evidence="3">The sequence shown here is derived from an EMBL/GenBank/DDBJ whole genome shotgun (WGS) entry which is preliminary data.</text>
</comment>
<dbReference type="SMART" id="SM00267">
    <property type="entry name" value="GGDEF"/>
    <property type="match status" value="1"/>
</dbReference>
<keyword evidence="1" id="KW-1133">Transmembrane helix</keyword>
<dbReference type="PANTHER" id="PTHR45138">
    <property type="entry name" value="REGULATORY COMPONENTS OF SENSORY TRANSDUCTION SYSTEM"/>
    <property type="match status" value="1"/>
</dbReference>
<feature type="transmembrane region" description="Helical" evidence="1">
    <location>
        <begin position="20"/>
        <end position="39"/>
    </location>
</feature>
<dbReference type="Gene3D" id="3.30.70.270">
    <property type="match status" value="1"/>
</dbReference>
<dbReference type="Pfam" id="PF00990">
    <property type="entry name" value="GGDEF"/>
    <property type="match status" value="1"/>
</dbReference>
<gene>
    <name evidence="3" type="ORF">H9735_01640</name>
</gene>
<keyword evidence="1" id="KW-0472">Membrane</keyword>
<proteinExistence type="predicted"/>